<dbReference type="SUPFAM" id="SSF53092">
    <property type="entry name" value="Creatinase/prolidase N-terminal domain"/>
    <property type="match status" value="1"/>
</dbReference>
<dbReference type="InterPro" id="IPR000994">
    <property type="entry name" value="Pept_M24"/>
</dbReference>
<dbReference type="SUPFAM" id="SSF55920">
    <property type="entry name" value="Creatinase/aminopeptidase"/>
    <property type="match status" value="1"/>
</dbReference>
<gene>
    <name evidence="3" type="ORF">U3653_09035</name>
</gene>
<organism evidence="3 4">
    <name type="scientific">Nocardia implantans</name>
    <dbReference type="NCBI Taxonomy" id="3108168"/>
    <lineage>
        <taxon>Bacteria</taxon>
        <taxon>Bacillati</taxon>
        <taxon>Actinomycetota</taxon>
        <taxon>Actinomycetes</taxon>
        <taxon>Mycobacteriales</taxon>
        <taxon>Nocardiaceae</taxon>
        <taxon>Nocardia</taxon>
    </lineage>
</organism>
<accession>A0ABU6ASM0</accession>
<evidence type="ECO:0000259" key="2">
    <source>
        <dbReference type="Pfam" id="PF01321"/>
    </source>
</evidence>
<dbReference type="Gene3D" id="3.90.230.10">
    <property type="entry name" value="Creatinase/methionine aminopeptidase superfamily"/>
    <property type="match status" value="1"/>
</dbReference>
<dbReference type="Pfam" id="PF00557">
    <property type="entry name" value="Peptidase_M24"/>
    <property type="match status" value="1"/>
</dbReference>
<dbReference type="Proteomes" id="UP001348098">
    <property type="component" value="Unassembled WGS sequence"/>
</dbReference>
<dbReference type="CDD" id="cd01066">
    <property type="entry name" value="APP_MetAP"/>
    <property type="match status" value="1"/>
</dbReference>
<evidence type="ECO:0000313" key="3">
    <source>
        <dbReference type="EMBL" id="MEB3510159.1"/>
    </source>
</evidence>
<protein>
    <submittedName>
        <fullName evidence="3">M24 family metallopeptidase</fullName>
    </submittedName>
</protein>
<dbReference type="InterPro" id="IPR050659">
    <property type="entry name" value="Peptidase_M24B"/>
</dbReference>
<keyword evidence="4" id="KW-1185">Reference proteome</keyword>
<dbReference type="InterPro" id="IPR036005">
    <property type="entry name" value="Creatinase/aminopeptidase-like"/>
</dbReference>
<dbReference type="PANTHER" id="PTHR46112:SF2">
    <property type="entry name" value="XAA-PRO AMINOPEPTIDASE P-RELATED"/>
    <property type="match status" value="1"/>
</dbReference>
<proteinExistence type="predicted"/>
<evidence type="ECO:0000313" key="4">
    <source>
        <dbReference type="Proteomes" id="UP001348098"/>
    </source>
</evidence>
<feature type="domain" description="Creatinase N-terminal" evidence="2">
    <location>
        <begin position="30"/>
        <end position="162"/>
    </location>
</feature>
<name>A0ABU6ASM0_9NOCA</name>
<comment type="caution">
    <text evidence="3">The sequence shown here is derived from an EMBL/GenBank/DDBJ whole genome shotgun (WGS) entry which is preliminary data.</text>
</comment>
<reference evidence="3 4" key="1">
    <citation type="submission" date="2023-12" db="EMBL/GenBank/DDBJ databases">
        <title>novel species in genus Nocarida.</title>
        <authorList>
            <person name="Li Z."/>
        </authorList>
    </citation>
    <scope>NUCLEOTIDE SEQUENCE [LARGE SCALE GENOMIC DNA]</scope>
    <source>
        <strain evidence="3 4">CDC186</strain>
    </source>
</reference>
<dbReference type="Gene3D" id="3.40.350.10">
    <property type="entry name" value="Creatinase/prolidase N-terminal domain"/>
    <property type="match status" value="1"/>
</dbReference>
<evidence type="ECO:0000259" key="1">
    <source>
        <dbReference type="Pfam" id="PF00557"/>
    </source>
</evidence>
<feature type="domain" description="Peptidase M24" evidence="1">
    <location>
        <begin position="175"/>
        <end position="395"/>
    </location>
</feature>
<dbReference type="PANTHER" id="PTHR46112">
    <property type="entry name" value="AMINOPEPTIDASE"/>
    <property type="match status" value="1"/>
</dbReference>
<sequence length="411" mass="43894">MTSFPVAATSSLAIPEVPDRARMRRETGARLRSAMAEQGVDALILLNNSNVVYATGANWPLGDAGLAHVERPVAVVVAGDPWPHLLLPFREGASAESDLPGDHLHGPVYLEFDEGVAAFARIVADLVPAGSVIAVDECTGAMLRARSTLFPGGAPADAAAVIGAAKLIKTPDEIACIRTACRITEQAMVDVQAALAPGRRQIDLSASFVRRAFELGATATMLDAIWQVMPETKADGVWTTHGDLALPLLTTERELRAGDVLWTDVSITYGGYCSDFGRTWTVGAEPDARQQRQFERWREILTAVLDVTRAGATAADLARAAIAAAGGAEPWLPHFYLGHGIGVSAAEMPMIGTDLGAEFDENFVFEPGMVLVLEPVVWEDGTGGYRSEEIIVITEEGWTALTDYPYAPYGH</sequence>
<dbReference type="Pfam" id="PF01321">
    <property type="entry name" value="Creatinase_N"/>
    <property type="match status" value="1"/>
</dbReference>
<dbReference type="EMBL" id="JAYKYQ010000003">
    <property type="protein sequence ID" value="MEB3510159.1"/>
    <property type="molecule type" value="Genomic_DNA"/>
</dbReference>
<dbReference type="RefSeq" id="WP_195079162.1">
    <property type="nucleotide sequence ID" value="NZ_JAYESH010000003.1"/>
</dbReference>
<dbReference type="InterPro" id="IPR029149">
    <property type="entry name" value="Creatin/AminoP/Spt16_N"/>
</dbReference>
<dbReference type="InterPro" id="IPR000587">
    <property type="entry name" value="Creatinase_N"/>
</dbReference>